<evidence type="ECO:0000256" key="1">
    <source>
        <dbReference type="SAM" id="MobiDB-lite"/>
    </source>
</evidence>
<keyword evidence="3" id="KW-1185">Reference proteome</keyword>
<reference evidence="2" key="1">
    <citation type="journal article" date="2020" name="Phytopathology">
        <title>Genome Sequence Resources of Colletotrichum truncatum, C. plurivorum, C. musicola, and C. sojae: Four Species Pathogenic to Soybean (Glycine max).</title>
        <authorList>
            <person name="Rogerio F."/>
            <person name="Boufleur T.R."/>
            <person name="Ciampi-Guillardi M."/>
            <person name="Sukno S.A."/>
            <person name="Thon M.R."/>
            <person name="Massola Junior N.S."/>
            <person name="Baroncelli R."/>
        </authorList>
    </citation>
    <scope>NUCLEOTIDE SEQUENCE</scope>
    <source>
        <strain evidence="2">LFN00145</strain>
    </source>
</reference>
<feature type="compositionally biased region" description="Polar residues" evidence="1">
    <location>
        <begin position="341"/>
        <end position="350"/>
    </location>
</feature>
<accession>A0A8H6NA85</accession>
<gene>
    <name evidence="2" type="ORF">CPLU01_10324</name>
</gene>
<organism evidence="2 3">
    <name type="scientific">Colletotrichum plurivorum</name>
    <dbReference type="NCBI Taxonomy" id="2175906"/>
    <lineage>
        <taxon>Eukaryota</taxon>
        <taxon>Fungi</taxon>
        <taxon>Dikarya</taxon>
        <taxon>Ascomycota</taxon>
        <taxon>Pezizomycotina</taxon>
        <taxon>Sordariomycetes</taxon>
        <taxon>Hypocreomycetidae</taxon>
        <taxon>Glomerellales</taxon>
        <taxon>Glomerellaceae</taxon>
        <taxon>Colletotrichum</taxon>
        <taxon>Colletotrichum orchidearum species complex</taxon>
    </lineage>
</organism>
<feature type="compositionally biased region" description="Low complexity" evidence="1">
    <location>
        <begin position="508"/>
        <end position="523"/>
    </location>
</feature>
<feature type="compositionally biased region" description="Polar residues" evidence="1">
    <location>
        <begin position="625"/>
        <end position="638"/>
    </location>
</feature>
<protein>
    <submittedName>
        <fullName evidence="2">Carboxylesterase family protein</fullName>
    </submittedName>
</protein>
<feature type="compositionally biased region" description="Polar residues" evidence="1">
    <location>
        <begin position="392"/>
        <end position="405"/>
    </location>
</feature>
<dbReference type="EMBL" id="WIGO01000175">
    <property type="protein sequence ID" value="KAF6825363.1"/>
    <property type="molecule type" value="Genomic_DNA"/>
</dbReference>
<feature type="compositionally biased region" description="Basic and acidic residues" evidence="1">
    <location>
        <begin position="672"/>
        <end position="724"/>
    </location>
</feature>
<evidence type="ECO:0000313" key="3">
    <source>
        <dbReference type="Proteomes" id="UP000654918"/>
    </source>
</evidence>
<name>A0A8H6NA85_9PEZI</name>
<sequence>MPRRPRSRAHSHAVDVSVFEDDTATAPNLQCFGIDVNTTSDSVPFPVLQDFNPNIGAKSPDFVESLTARLKNLNIYSPQKNRGCVDRSLPLPAGSLPHLPQLSSGLDISVLGSVREEAKSCDNNASATTCTQGPFPAESPLATSQGEGLPSLAETHASTAATACQAPDSFEPSFPSRACSVLRAANLENQTLSVDSRIKLSIERHQAGQYDFVLSVRGPESSAARNELPPYLGKSTLNFGCNVLVQRGKTVCCQGKPANAYTILATPLGDEDVNQGASELQLEGATMAVPEPAVRVASPTPTAEVLLSKASQSSVTTKVVEGTQQDSSPTVVEHPQDRVVSVSSEDSGQMPQMPHTPSRSTSASSQSRIEDSVEALDRLEEELEAVDAAISPSKSRQTRAVTHESTAAGDAAVRRSGSIMRRAQSASVGNKSSSSEKRGVPRKSVVAAKEDGGSPAKTPARKPTVSRPTSLLPPKPPVRSSKPPTKPSFELPGEAVARRIKEQREARLAQQAQEKSAAAAIPQRTRSTKAPTRPNFELPGEAISRRKREEREARLKAQEEEERRRREFKARPIKANLASASYPRETATSRARQNKGLDTSEVGKATENPYRRSSVLGAPRASLARPTSTKSPQTRGRGTSQASASTQVSRATSTSTSSMSGKRSTLSAEDLEQQKMRGKEVFERDNCYLEDKERERRERELNAKLAREEAAERSRQASREWAEKQRRKQLAARQAA</sequence>
<feature type="region of interest" description="Disordered" evidence="1">
    <location>
        <begin position="386"/>
        <end position="736"/>
    </location>
</feature>
<feature type="region of interest" description="Disordered" evidence="1">
    <location>
        <begin position="125"/>
        <end position="148"/>
    </location>
</feature>
<dbReference type="AlphaFoldDB" id="A0A8H6NA85"/>
<feature type="compositionally biased region" description="Basic and acidic residues" evidence="1">
    <location>
        <begin position="496"/>
        <end position="507"/>
    </location>
</feature>
<proteinExistence type="predicted"/>
<comment type="caution">
    <text evidence="2">The sequence shown here is derived from an EMBL/GenBank/DDBJ whole genome shotgun (WGS) entry which is preliminary data.</text>
</comment>
<feature type="compositionally biased region" description="Basic and acidic residues" evidence="1">
    <location>
        <begin position="543"/>
        <end position="565"/>
    </location>
</feature>
<feature type="compositionally biased region" description="Polar residues" evidence="1">
    <location>
        <begin position="424"/>
        <end position="433"/>
    </location>
</feature>
<feature type="compositionally biased region" description="Low complexity" evidence="1">
    <location>
        <begin position="358"/>
        <end position="367"/>
    </location>
</feature>
<feature type="compositionally biased region" description="Low complexity" evidence="1">
    <location>
        <begin position="639"/>
        <end position="667"/>
    </location>
</feature>
<evidence type="ECO:0000313" key="2">
    <source>
        <dbReference type="EMBL" id="KAF6825363.1"/>
    </source>
</evidence>
<dbReference type="Proteomes" id="UP000654918">
    <property type="component" value="Unassembled WGS sequence"/>
</dbReference>
<feature type="compositionally biased region" description="Polar residues" evidence="1">
    <location>
        <begin position="309"/>
        <end position="330"/>
    </location>
</feature>
<feature type="region of interest" description="Disordered" evidence="1">
    <location>
        <begin position="309"/>
        <end position="372"/>
    </location>
</feature>